<dbReference type="EMBL" id="KV427609">
    <property type="protein sequence ID" value="KZT10557.1"/>
    <property type="molecule type" value="Genomic_DNA"/>
</dbReference>
<sequence>MEIILGYQDYAIEEYSPSRWIAVRGEAQLRGVRVRNDAMEAIKGRKRSPYIQRTAEISMRQVRSEIDQPGPCPPDAACRMKIKERCTTQPAQSQKLFRDPLGLNTLGGVPDSSSTEKQFFLAEFDRKQPGPVLVGRRVIVFDPSPLRSTNCSLAIWQGRCAAE</sequence>
<dbReference type="RefSeq" id="XP_040768297.1">
    <property type="nucleotide sequence ID" value="XM_040906859.1"/>
</dbReference>
<reference evidence="1 2" key="1">
    <citation type="journal article" date="2016" name="Mol. Biol. Evol.">
        <title>Comparative Genomics of Early-Diverging Mushroom-Forming Fungi Provides Insights into the Origins of Lignocellulose Decay Capabilities.</title>
        <authorList>
            <person name="Nagy L.G."/>
            <person name="Riley R."/>
            <person name="Tritt A."/>
            <person name="Adam C."/>
            <person name="Daum C."/>
            <person name="Floudas D."/>
            <person name="Sun H."/>
            <person name="Yadav J.S."/>
            <person name="Pangilinan J."/>
            <person name="Larsson K.H."/>
            <person name="Matsuura K."/>
            <person name="Barry K."/>
            <person name="Labutti K."/>
            <person name="Kuo R."/>
            <person name="Ohm R.A."/>
            <person name="Bhattacharya S.S."/>
            <person name="Shirouzu T."/>
            <person name="Yoshinaga Y."/>
            <person name="Martin F.M."/>
            <person name="Grigoriev I.V."/>
            <person name="Hibbett D.S."/>
        </authorList>
    </citation>
    <scope>NUCLEOTIDE SEQUENCE [LARGE SCALE GENOMIC DNA]</scope>
    <source>
        <strain evidence="1 2">93-53</strain>
    </source>
</reference>
<protein>
    <submittedName>
        <fullName evidence="1">Uncharacterized protein</fullName>
    </submittedName>
</protein>
<dbReference type="GeneID" id="63823888"/>
<dbReference type="InParanoid" id="A0A165GMK4"/>
<dbReference type="Proteomes" id="UP000076871">
    <property type="component" value="Unassembled WGS sequence"/>
</dbReference>
<keyword evidence="2" id="KW-1185">Reference proteome</keyword>
<accession>A0A165GMK4</accession>
<proteinExistence type="predicted"/>
<dbReference type="AlphaFoldDB" id="A0A165GMK4"/>
<evidence type="ECO:0000313" key="1">
    <source>
        <dbReference type="EMBL" id="KZT10557.1"/>
    </source>
</evidence>
<evidence type="ECO:0000313" key="2">
    <source>
        <dbReference type="Proteomes" id="UP000076871"/>
    </source>
</evidence>
<gene>
    <name evidence="1" type="ORF">LAESUDRAFT_711705</name>
</gene>
<name>A0A165GMK4_9APHY</name>
<organism evidence="1 2">
    <name type="scientific">Laetiporus sulphureus 93-53</name>
    <dbReference type="NCBI Taxonomy" id="1314785"/>
    <lineage>
        <taxon>Eukaryota</taxon>
        <taxon>Fungi</taxon>
        <taxon>Dikarya</taxon>
        <taxon>Basidiomycota</taxon>
        <taxon>Agaricomycotina</taxon>
        <taxon>Agaricomycetes</taxon>
        <taxon>Polyporales</taxon>
        <taxon>Laetiporus</taxon>
    </lineage>
</organism>